<proteinExistence type="predicted"/>
<accession>A0A1F7Y3L9</accession>
<organism evidence="1 2">
    <name type="scientific">Candidatus Woesebacteria bacterium RIFCSPHIGHO2_01_FULL_38_9</name>
    <dbReference type="NCBI Taxonomy" id="1802492"/>
    <lineage>
        <taxon>Bacteria</taxon>
        <taxon>Candidatus Woeseibacteriota</taxon>
    </lineage>
</organism>
<name>A0A1F7Y3L9_9BACT</name>
<sequence>MNLKICSKCKISKSFPEFYLRKTGKRAGEYYEKCKECMKARGRSYYHVNRERQLSLALKRREKYRQLMRELLVEAKNKPCMDCKKSYPHYVMDFDHRNGEQKIREVARMIIGGWSKTKVLEEIEKCDLVCSNCHRIRTHRKPAGIRTSLRENLVPSQTKFSLG</sequence>
<evidence type="ECO:0008006" key="3">
    <source>
        <dbReference type="Google" id="ProtNLM"/>
    </source>
</evidence>
<protein>
    <recommendedName>
        <fullName evidence="3">HNH domain-containing protein</fullName>
    </recommendedName>
</protein>
<dbReference type="AlphaFoldDB" id="A0A1F7Y3L9"/>
<gene>
    <name evidence="1" type="ORF">A2714_04630</name>
</gene>
<comment type="caution">
    <text evidence="1">The sequence shown here is derived from an EMBL/GenBank/DDBJ whole genome shotgun (WGS) entry which is preliminary data.</text>
</comment>
<dbReference type="Proteomes" id="UP000178419">
    <property type="component" value="Unassembled WGS sequence"/>
</dbReference>
<evidence type="ECO:0000313" key="2">
    <source>
        <dbReference type="Proteomes" id="UP000178419"/>
    </source>
</evidence>
<reference evidence="1 2" key="1">
    <citation type="journal article" date="2016" name="Nat. Commun.">
        <title>Thousands of microbial genomes shed light on interconnected biogeochemical processes in an aquifer system.</title>
        <authorList>
            <person name="Anantharaman K."/>
            <person name="Brown C.T."/>
            <person name="Hug L.A."/>
            <person name="Sharon I."/>
            <person name="Castelle C.J."/>
            <person name="Probst A.J."/>
            <person name="Thomas B.C."/>
            <person name="Singh A."/>
            <person name="Wilkins M.J."/>
            <person name="Karaoz U."/>
            <person name="Brodie E.L."/>
            <person name="Williams K.H."/>
            <person name="Hubbard S.S."/>
            <person name="Banfield J.F."/>
        </authorList>
    </citation>
    <scope>NUCLEOTIDE SEQUENCE [LARGE SCALE GENOMIC DNA]</scope>
</reference>
<evidence type="ECO:0000313" key="1">
    <source>
        <dbReference type="EMBL" id="OGM21913.1"/>
    </source>
</evidence>
<dbReference type="EMBL" id="MGGE01000001">
    <property type="protein sequence ID" value="OGM21913.1"/>
    <property type="molecule type" value="Genomic_DNA"/>
</dbReference>